<evidence type="ECO:0000259" key="1">
    <source>
        <dbReference type="Pfam" id="PF13614"/>
    </source>
</evidence>
<dbReference type="STRING" id="1121322.SAMN02745136_00447"/>
<dbReference type="SUPFAM" id="SSF52540">
    <property type="entry name" value="P-loop containing nucleoside triphosphate hydrolases"/>
    <property type="match status" value="1"/>
</dbReference>
<organism evidence="2 3">
    <name type="scientific">Anaerocolumna jejuensis DSM 15929</name>
    <dbReference type="NCBI Taxonomy" id="1121322"/>
    <lineage>
        <taxon>Bacteria</taxon>
        <taxon>Bacillati</taxon>
        <taxon>Bacillota</taxon>
        <taxon>Clostridia</taxon>
        <taxon>Lachnospirales</taxon>
        <taxon>Lachnospiraceae</taxon>
        <taxon>Anaerocolumna</taxon>
    </lineage>
</organism>
<evidence type="ECO:0000313" key="3">
    <source>
        <dbReference type="Proteomes" id="UP000184386"/>
    </source>
</evidence>
<dbReference type="RefSeq" id="WP_170866557.1">
    <property type="nucleotide sequence ID" value="NZ_FRAC01000006.1"/>
</dbReference>
<keyword evidence="3" id="KW-1185">Reference proteome</keyword>
<dbReference type="PANTHER" id="PTHR13696:SF52">
    <property type="entry name" value="PARA FAMILY PROTEIN CT_582"/>
    <property type="match status" value="1"/>
</dbReference>
<dbReference type="PANTHER" id="PTHR13696">
    <property type="entry name" value="P-LOOP CONTAINING NUCLEOSIDE TRIPHOSPHATE HYDROLASE"/>
    <property type="match status" value="1"/>
</dbReference>
<gene>
    <name evidence="2" type="ORF">SAMN02745136_00447</name>
</gene>
<dbReference type="EMBL" id="FRAC01000006">
    <property type="protein sequence ID" value="SHJ58130.1"/>
    <property type="molecule type" value="Genomic_DNA"/>
</dbReference>
<dbReference type="Pfam" id="PF13614">
    <property type="entry name" value="AAA_31"/>
    <property type="match status" value="1"/>
</dbReference>
<evidence type="ECO:0000313" key="2">
    <source>
        <dbReference type="EMBL" id="SHJ58130.1"/>
    </source>
</evidence>
<name>A0A1M6KGV9_9FIRM</name>
<dbReference type="InterPro" id="IPR025669">
    <property type="entry name" value="AAA_dom"/>
</dbReference>
<accession>A0A1M6KGV9</accession>
<dbReference type="AlphaFoldDB" id="A0A1M6KGV9"/>
<dbReference type="Proteomes" id="UP000184386">
    <property type="component" value="Unassembled WGS sequence"/>
</dbReference>
<dbReference type="InterPro" id="IPR027417">
    <property type="entry name" value="P-loop_NTPase"/>
</dbReference>
<proteinExistence type="predicted"/>
<reference evidence="2 3" key="1">
    <citation type="submission" date="2016-11" db="EMBL/GenBank/DDBJ databases">
        <authorList>
            <person name="Jaros S."/>
            <person name="Januszkiewicz K."/>
            <person name="Wedrychowicz H."/>
        </authorList>
    </citation>
    <scope>NUCLEOTIDE SEQUENCE [LARGE SCALE GENOMIC DNA]</scope>
    <source>
        <strain evidence="2 3">DSM 15929</strain>
    </source>
</reference>
<protein>
    <submittedName>
        <fullName evidence="2">Chromosome partitioning protein</fullName>
    </submittedName>
</protein>
<dbReference type="CDD" id="cd02042">
    <property type="entry name" value="ParAB_family"/>
    <property type="match status" value="1"/>
</dbReference>
<dbReference type="Gene3D" id="3.40.50.300">
    <property type="entry name" value="P-loop containing nucleotide triphosphate hydrolases"/>
    <property type="match status" value="1"/>
</dbReference>
<dbReference type="InterPro" id="IPR050678">
    <property type="entry name" value="DNA_Partitioning_ATPase"/>
</dbReference>
<feature type="domain" description="AAA" evidence="1">
    <location>
        <begin position="3"/>
        <end position="182"/>
    </location>
</feature>
<sequence length="258" mass="28539">MGKIIAVGNQKGGVGKSTLTYNLAVSLAKRNFKILMVDADSQSSLSQSVGIDPMQMEYNITTLFDSKATEHIADAIYDLGIEGLDINIIPSTPMLASVEMNLFQAQNREYKLKKALGYIKDYYDFILIDSQPSLSLLPINCISCADYLLIPAEVSRLSHFAFQLFNDTVSELTEEINENLKILGVVATMYDSRISEDKVVLEDLKENHTVLGVIPRASAAKKFVRIGSCAVLEAPKTKISLEYQSIADKIITMVEEDK</sequence>